<keyword evidence="4" id="KW-1185">Reference proteome</keyword>
<dbReference type="GO" id="GO:0016787">
    <property type="term" value="F:hydrolase activity"/>
    <property type="evidence" value="ECO:0007669"/>
    <property type="project" value="UniProtKB-KW"/>
</dbReference>
<evidence type="ECO:0000256" key="1">
    <source>
        <dbReference type="ARBA" id="ARBA00022801"/>
    </source>
</evidence>
<dbReference type="PANTHER" id="PTHR43329">
    <property type="entry name" value="EPOXIDE HYDROLASE"/>
    <property type="match status" value="1"/>
</dbReference>
<evidence type="ECO:0000313" key="4">
    <source>
        <dbReference type="Proteomes" id="UP001055149"/>
    </source>
</evidence>
<dbReference type="InterPro" id="IPR000073">
    <property type="entry name" value="AB_hydrolase_1"/>
</dbReference>
<proteinExistence type="predicted"/>
<keyword evidence="1 3" id="KW-0378">Hydrolase</keyword>
<dbReference type="Proteomes" id="UP001055149">
    <property type="component" value="Unassembled WGS sequence"/>
</dbReference>
<dbReference type="EMBL" id="BQXH01000011">
    <property type="protein sequence ID" value="GKS81669.1"/>
    <property type="molecule type" value="Genomic_DNA"/>
</dbReference>
<protein>
    <submittedName>
        <fullName evidence="3">Hydrolase</fullName>
    </submittedName>
</protein>
<reference evidence="3" key="1">
    <citation type="journal article" date="2022" name="Int. J. Syst. Evol. Microbiol.">
        <title>A novel species of lactic acid bacteria, Ligilactobacillus pabuli sp. nov., isolated from alfalfa silage.</title>
        <authorList>
            <person name="Tohno M."/>
            <person name="Tanizawa Y."/>
            <person name="Sawada H."/>
            <person name="Sakamoto M."/>
            <person name="Ohkuma M."/>
            <person name="Kobayashi H."/>
        </authorList>
    </citation>
    <scope>NUCLEOTIDE SEQUENCE</scope>
    <source>
        <strain evidence="3">AF129</strain>
    </source>
</reference>
<dbReference type="RefSeq" id="WP_244055414.1">
    <property type="nucleotide sequence ID" value="NZ_BQXH01000011.1"/>
</dbReference>
<dbReference type="PRINTS" id="PR00412">
    <property type="entry name" value="EPOXHYDRLASE"/>
</dbReference>
<evidence type="ECO:0000259" key="2">
    <source>
        <dbReference type="Pfam" id="PF00561"/>
    </source>
</evidence>
<evidence type="ECO:0000313" key="3">
    <source>
        <dbReference type="EMBL" id="GKS81669.1"/>
    </source>
</evidence>
<dbReference type="Pfam" id="PF00561">
    <property type="entry name" value="Abhydrolase_1"/>
    <property type="match status" value="1"/>
</dbReference>
<accession>A0ABQ5JHV7</accession>
<dbReference type="Gene3D" id="3.40.50.1820">
    <property type="entry name" value="alpha/beta hydrolase"/>
    <property type="match status" value="1"/>
</dbReference>
<dbReference type="PRINTS" id="PR00111">
    <property type="entry name" value="ABHYDROLASE"/>
</dbReference>
<name>A0ABQ5JHV7_9LACO</name>
<dbReference type="SUPFAM" id="SSF53474">
    <property type="entry name" value="alpha/beta-Hydrolases"/>
    <property type="match status" value="1"/>
</dbReference>
<sequence>MERQLTRKELTLQSIKMSYYDSGAGTPIILLHGFPDSADVWRKVAPHLVSNGYRVIAPDLRGFGDSEAPIAVGSYQLKYLMKDIIELKEKLDLTGPVKLVGHDWGSILGWSLITLYPEHFSSYVAISVGHPRAYFNDGGFEQQKKGWYTLAFQFPDLAEKMFSQNDWAVLRLLMNDSPELNSHWIPDLSRPGRLTAAMNLYRANIKPQTMKLPFPPTPVPVFGIFGKDDAFLSQAQMAASHKYVGNSFSYETIKGHHWLPLEYPELVAELMMNFYNLPLPAAKSSLKSTEAKAWEKVLHVAKKMTD</sequence>
<gene>
    <name evidence="3" type="ORF">LPAF129_13550</name>
</gene>
<dbReference type="InterPro" id="IPR000639">
    <property type="entry name" value="Epox_hydrolase-like"/>
</dbReference>
<dbReference type="InterPro" id="IPR029058">
    <property type="entry name" value="AB_hydrolase_fold"/>
</dbReference>
<organism evidence="3 4">
    <name type="scientific">Ligilactobacillus pabuli</name>
    <dbReference type="NCBI Taxonomy" id="2886039"/>
    <lineage>
        <taxon>Bacteria</taxon>
        <taxon>Bacillati</taxon>
        <taxon>Bacillota</taxon>
        <taxon>Bacilli</taxon>
        <taxon>Lactobacillales</taxon>
        <taxon>Lactobacillaceae</taxon>
        <taxon>Ligilactobacillus</taxon>
    </lineage>
</organism>
<feature type="domain" description="AB hydrolase-1" evidence="2">
    <location>
        <begin position="27"/>
        <end position="176"/>
    </location>
</feature>
<comment type="caution">
    <text evidence="3">The sequence shown here is derived from an EMBL/GenBank/DDBJ whole genome shotgun (WGS) entry which is preliminary data.</text>
</comment>